<name>X1C4Y8_9ZZZZ</name>
<dbReference type="PANTHER" id="PTHR36565:SF1">
    <property type="entry name" value="UPF0332 PROTEIN TM_1000"/>
    <property type="match status" value="1"/>
</dbReference>
<evidence type="ECO:0000313" key="3">
    <source>
        <dbReference type="EMBL" id="GAH03141.1"/>
    </source>
</evidence>
<accession>X1C4Y8</accession>
<dbReference type="Gene3D" id="1.20.120.330">
    <property type="entry name" value="Nucleotidyltransferases domain 2"/>
    <property type="match status" value="1"/>
</dbReference>
<gene>
    <name evidence="3" type="ORF">S01H4_41962</name>
</gene>
<dbReference type="AlphaFoldDB" id="X1C4Y8"/>
<protein>
    <recommendedName>
        <fullName evidence="2">HEPN domain-containing protein</fullName>
    </recommendedName>
</protein>
<sequence length="144" mass="16992">MNPEFEKCLKRGKIRVFSRGKALVDKETRTARSDLEEAQESFRRVKYKWSTVQSYYSMFHSARALVYNKNYRERSHYCLIVALKALYVQTKQLSFSLVEALQKGKTLREQGDYYGDFSKTTAYELLESTEEFLNKASEILKQRT</sequence>
<organism evidence="3">
    <name type="scientific">marine sediment metagenome</name>
    <dbReference type="NCBI Taxonomy" id="412755"/>
    <lineage>
        <taxon>unclassified sequences</taxon>
        <taxon>metagenomes</taxon>
        <taxon>ecological metagenomes</taxon>
    </lineage>
</organism>
<dbReference type="InterPro" id="IPR052226">
    <property type="entry name" value="UPF0332_toxin"/>
</dbReference>
<evidence type="ECO:0000259" key="2">
    <source>
        <dbReference type="Pfam" id="PF05168"/>
    </source>
</evidence>
<dbReference type="PANTHER" id="PTHR36565">
    <property type="entry name" value="UPF0332 PROTEIN TM_1000"/>
    <property type="match status" value="1"/>
</dbReference>
<dbReference type="Pfam" id="PF05168">
    <property type="entry name" value="HEPN"/>
    <property type="match status" value="1"/>
</dbReference>
<comment type="similarity">
    <text evidence="1">Belongs to the UPF0332 family.</text>
</comment>
<feature type="domain" description="HEPN" evidence="2">
    <location>
        <begin position="29"/>
        <end position="137"/>
    </location>
</feature>
<evidence type="ECO:0000256" key="1">
    <source>
        <dbReference type="ARBA" id="ARBA00038248"/>
    </source>
</evidence>
<reference evidence="3" key="1">
    <citation type="journal article" date="2014" name="Front. Microbiol.">
        <title>High frequency of phylogenetically diverse reductive dehalogenase-homologous genes in deep subseafloor sedimentary metagenomes.</title>
        <authorList>
            <person name="Kawai M."/>
            <person name="Futagami T."/>
            <person name="Toyoda A."/>
            <person name="Takaki Y."/>
            <person name="Nishi S."/>
            <person name="Hori S."/>
            <person name="Arai W."/>
            <person name="Tsubouchi T."/>
            <person name="Morono Y."/>
            <person name="Uchiyama I."/>
            <person name="Ito T."/>
            <person name="Fujiyama A."/>
            <person name="Inagaki F."/>
            <person name="Takami H."/>
        </authorList>
    </citation>
    <scope>NUCLEOTIDE SEQUENCE</scope>
    <source>
        <strain evidence="3">Expedition CK06-06</strain>
    </source>
</reference>
<dbReference type="EMBL" id="BART01022994">
    <property type="protein sequence ID" value="GAH03141.1"/>
    <property type="molecule type" value="Genomic_DNA"/>
</dbReference>
<comment type="caution">
    <text evidence="3">The sequence shown here is derived from an EMBL/GenBank/DDBJ whole genome shotgun (WGS) entry which is preliminary data.</text>
</comment>
<dbReference type="InterPro" id="IPR007842">
    <property type="entry name" value="HEPN_dom"/>
</dbReference>
<proteinExistence type="inferred from homology"/>